<dbReference type="PANTHER" id="PTHR28293:SF1">
    <property type="entry name" value="NUCLEAR RIM PROTEIN 1"/>
    <property type="match status" value="1"/>
</dbReference>
<keyword evidence="7" id="KW-1185">Reference proteome</keyword>
<evidence type="ECO:0000256" key="4">
    <source>
        <dbReference type="ARBA" id="ARBA00023136"/>
    </source>
</evidence>
<dbReference type="GO" id="GO:0043007">
    <property type="term" value="P:maintenance of rDNA"/>
    <property type="evidence" value="ECO:0007669"/>
    <property type="project" value="TreeGrafter"/>
</dbReference>
<evidence type="ECO:0000313" key="7">
    <source>
        <dbReference type="Proteomes" id="UP000044602"/>
    </source>
</evidence>
<dbReference type="InterPro" id="IPR018819">
    <property type="entry name" value="Nur1/Mug154"/>
</dbReference>
<feature type="compositionally biased region" description="Basic and acidic residues" evidence="5">
    <location>
        <begin position="95"/>
        <end position="109"/>
    </location>
</feature>
<evidence type="ECO:0000256" key="5">
    <source>
        <dbReference type="SAM" id="MobiDB-lite"/>
    </source>
</evidence>
<dbReference type="Proteomes" id="UP000044602">
    <property type="component" value="Unassembled WGS sequence"/>
</dbReference>
<dbReference type="AlphaFoldDB" id="A0A0G4KZ54"/>
<accession>A0A0G4KZ54</accession>
<dbReference type="STRING" id="100787.A0A0G4KZ54"/>
<gene>
    <name evidence="6" type="ORF">BN1708_011327</name>
</gene>
<dbReference type="EMBL" id="CVQH01006113">
    <property type="protein sequence ID" value="CRK15058.1"/>
    <property type="molecule type" value="Genomic_DNA"/>
</dbReference>
<evidence type="ECO:0000256" key="2">
    <source>
        <dbReference type="ARBA" id="ARBA00022692"/>
    </source>
</evidence>
<sequence>MPRMVRRKPWAERVKAMLNPMDFLLWVSEELETRDWDSKALGTKLGLAFNFIFLIARANCAASEAHDDVSDQLTSWNTAKELPTIPSPPAPVTDAQRRKEQRRQLRESGDYLGVQGINPSTGELDTMTSSSGSQASYLDEELRQKLLAVKRRGSRALRAHRKPVNGLTPDDHASILQRERQKLLNAGSSSTDVLRARKSEEDELPSRVDTEYIAELREPLHRNTYSRGYVSPFAECHASMKPGAVYVSTATQTDMNEVLERKRRHRVSFRR</sequence>
<keyword evidence="2" id="KW-0812">Transmembrane</keyword>
<organism evidence="6 7">
    <name type="scientific">Verticillium longisporum</name>
    <name type="common">Verticillium dahliae var. longisporum</name>
    <dbReference type="NCBI Taxonomy" id="100787"/>
    <lineage>
        <taxon>Eukaryota</taxon>
        <taxon>Fungi</taxon>
        <taxon>Dikarya</taxon>
        <taxon>Ascomycota</taxon>
        <taxon>Pezizomycotina</taxon>
        <taxon>Sordariomycetes</taxon>
        <taxon>Hypocreomycetidae</taxon>
        <taxon>Glomerellales</taxon>
        <taxon>Plectosphaerellaceae</taxon>
        <taxon>Verticillium</taxon>
    </lineage>
</organism>
<evidence type="ECO:0000256" key="1">
    <source>
        <dbReference type="ARBA" id="ARBA00004127"/>
    </source>
</evidence>
<dbReference type="GO" id="GO:0012505">
    <property type="term" value="C:endomembrane system"/>
    <property type="evidence" value="ECO:0007669"/>
    <property type="project" value="UniProtKB-SubCell"/>
</dbReference>
<name>A0A0G4KZ54_VERLO</name>
<evidence type="ECO:0000313" key="6">
    <source>
        <dbReference type="EMBL" id="CRK15058.1"/>
    </source>
</evidence>
<keyword evidence="3" id="KW-1133">Transmembrane helix</keyword>
<feature type="compositionally biased region" description="Polar residues" evidence="5">
    <location>
        <begin position="117"/>
        <end position="136"/>
    </location>
</feature>
<dbReference type="GO" id="GO:0007096">
    <property type="term" value="P:regulation of exit from mitosis"/>
    <property type="evidence" value="ECO:0007669"/>
    <property type="project" value="TreeGrafter"/>
</dbReference>
<dbReference type="PANTHER" id="PTHR28293">
    <property type="entry name" value="NUCLEAR RIM PROTEIN 1"/>
    <property type="match status" value="1"/>
</dbReference>
<comment type="subcellular location">
    <subcellularLocation>
        <location evidence="1">Endomembrane system</location>
        <topology evidence="1">Multi-pass membrane protein</topology>
    </subcellularLocation>
</comment>
<feature type="region of interest" description="Disordered" evidence="5">
    <location>
        <begin position="79"/>
        <end position="136"/>
    </location>
</feature>
<proteinExistence type="predicted"/>
<evidence type="ECO:0000256" key="3">
    <source>
        <dbReference type="ARBA" id="ARBA00022989"/>
    </source>
</evidence>
<keyword evidence="4" id="KW-0472">Membrane</keyword>
<protein>
    <submittedName>
        <fullName evidence="6">Uncharacterized protein</fullName>
    </submittedName>
</protein>
<reference evidence="6 7" key="1">
    <citation type="submission" date="2015-05" db="EMBL/GenBank/DDBJ databases">
        <authorList>
            <person name="Wang D.B."/>
            <person name="Wang M."/>
        </authorList>
    </citation>
    <scope>NUCLEOTIDE SEQUENCE [LARGE SCALE GENOMIC DNA]</scope>
    <source>
        <strain evidence="6">VL1</strain>
    </source>
</reference>